<evidence type="ECO:0000256" key="2">
    <source>
        <dbReference type="ARBA" id="ARBA00005582"/>
    </source>
</evidence>
<evidence type="ECO:0000256" key="4">
    <source>
        <dbReference type="ARBA" id="ARBA00022801"/>
    </source>
</evidence>
<sequence>MQHPPDTETKRSDEVVAVYDQFGKPIGQAPRSLVYRDGLWHASSGVLVRSTDGERVYVHRRTTSKAVFGGHHDCIAGGVVDPGESPLDTAVREVGEELGIFGTEDTPLALTEIARISWDGEWGGHALRCHLFAFELRYDGPVIHQPSEISDGGWWTLAELDAHLKDPSWPFVPDTRVLLADYRWSQLGSE</sequence>
<proteinExistence type="inferred from homology"/>
<comment type="caution">
    <text evidence="7">The sequence shown here is derived from an EMBL/GenBank/DDBJ whole genome shotgun (WGS) entry which is preliminary data.</text>
</comment>
<evidence type="ECO:0000256" key="3">
    <source>
        <dbReference type="ARBA" id="ARBA00022723"/>
    </source>
</evidence>
<dbReference type="Proteomes" id="UP001185927">
    <property type="component" value="Unassembled WGS sequence"/>
</dbReference>
<organism evidence="7 8">
    <name type="scientific">Rhodococcus globerulus</name>
    <dbReference type="NCBI Taxonomy" id="33008"/>
    <lineage>
        <taxon>Bacteria</taxon>
        <taxon>Bacillati</taxon>
        <taxon>Actinomycetota</taxon>
        <taxon>Actinomycetes</taxon>
        <taxon>Mycobacteriales</taxon>
        <taxon>Nocardiaceae</taxon>
        <taxon>Rhodococcus</taxon>
    </lineage>
</organism>
<keyword evidence="4" id="KW-0378">Hydrolase</keyword>
<dbReference type="InterPro" id="IPR020084">
    <property type="entry name" value="NUDIX_hydrolase_CS"/>
</dbReference>
<evidence type="ECO:0000256" key="5">
    <source>
        <dbReference type="ARBA" id="ARBA00022842"/>
    </source>
</evidence>
<dbReference type="PIRSF" id="PIRSF017340">
    <property type="entry name" value="Nudix_hydro"/>
    <property type="match status" value="1"/>
</dbReference>
<dbReference type="InterPro" id="IPR024195">
    <property type="entry name" value="NUDIX_hydrolase_YfcD_pred"/>
</dbReference>
<dbReference type="InterPro" id="IPR000086">
    <property type="entry name" value="NUDIX_hydrolase_dom"/>
</dbReference>
<evidence type="ECO:0000256" key="1">
    <source>
        <dbReference type="ARBA" id="ARBA00001946"/>
    </source>
</evidence>
<dbReference type="PROSITE" id="PS51462">
    <property type="entry name" value="NUDIX"/>
    <property type="match status" value="1"/>
</dbReference>
<comment type="similarity">
    <text evidence="2">Belongs to the Nudix hydrolase family.</text>
</comment>
<dbReference type="PANTHER" id="PTHR10885:SF0">
    <property type="entry name" value="ISOPENTENYL-DIPHOSPHATE DELTA-ISOMERASE"/>
    <property type="match status" value="1"/>
</dbReference>
<keyword evidence="5" id="KW-0460">Magnesium</keyword>
<keyword evidence="8" id="KW-1185">Reference proteome</keyword>
<feature type="domain" description="Nudix hydrolase" evidence="6">
    <location>
        <begin position="39"/>
        <end position="177"/>
    </location>
</feature>
<evidence type="ECO:0000313" key="7">
    <source>
        <dbReference type="EMBL" id="MDV6269536.1"/>
    </source>
</evidence>
<accession>A0ABU4BZ81</accession>
<evidence type="ECO:0000313" key="8">
    <source>
        <dbReference type="Proteomes" id="UP001185927"/>
    </source>
</evidence>
<evidence type="ECO:0000259" key="6">
    <source>
        <dbReference type="PROSITE" id="PS51462"/>
    </source>
</evidence>
<dbReference type="PROSITE" id="PS00893">
    <property type="entry name" value="NUDIX_BOX"/>
    <property type="match status" value="1"/>
</dbReference>
<dbReference type="EMBL" id="JAWLKB010000011">
    <property type="protein sequence ID" value="MDV6269536.1"/>
    <property type="molecule type" value="Genomic_DNA"/>
</dbReference>
<dbReference type="RefSeq" id="WP_317544105.1">
    <property type="nucleotide sequence ID" value="NZ_JAWLKB010000011.1"/>
</dbReference>
<keyword evidence="3" id="KW-0479">Metal-binding</keyword>
<dbReference type="InterPro" id="IPR015797">
    <property type="entry name" value="NUDIX_hydrolase-like_dom_sf"/>
</dbReference>
<reference evidence="7 8" key="1">
    <citation type="submission" date="2023-10" db="EMBL/GenBank/DDBJ databases">
        <title>Development of a sustainable strategy for remediation of hydrocarbon-contaminated territories based on the waste exchange concept.</title>
        <authorList>
            <person name="Krivoruchko A."/>
        </authorList>
    </citation>
    <scope>NUCLEOTIDE SEQUENCE [LARGE SCALE GENOMIC DNA]</scope>
    <source>
        <strain evidence="7 8">IEGM 1203</strain>
    </source>
</reference>
<dbReference type="Pfam" id="PF00293">
    <property type="entry name" value="NUDIX"/>
    <property type="match status" value="1"/>
</dbReference>
<dbReference type="SUPFAM" id="SSF55811">
    <property type="entry name" value="Nudix"/>
    <property type="match status" value="1"/>
</dbReference>
<comment type="cofactor">
    <cofactor evidence="1">
        <name>Mg(2+)</name>
        <dbReference type="ChEBI" id="CHEBI:18420"/>
    </cofactor>
</comment>
<dbReference type="Gene3D" id="3.90.79.10">
    <property type="entry name" value="Nucleoside Triphosphate Pyrophosphohydrolase"/>
    <property type="match status" value="1"/>
</dbReference>
<protein>
    <submittedName>
        <fullName evidence="7">NUDIX domain-containing protein</fullName>
    </submittedName>
</protein>
<gene>
    <name evidence="7" type="ORF">R3Q16_23235</name>
</gene>
<name>A0ABU4BZ81_RHOGO</name>
<dbReference type="PANTHER" id="PTHR10885">
    <property type="entry name" value="ISOPENTENYL-DIPHOSPHATE DELTA-ISOMERASE"/>
    <property type="match status" value="1"/>
</dbReference>